<feature type="domain" description="UspA" evidence="2">
    <location>
        <begin position="8"/>
        <end position="150"/>
    </location>
</feature>
<dbReference type="InterPro" id="IPR006015">
    <property type="entry name" value="Universal_stress_UspA"/>
</dbReference>
<dbReference type="InterPro" id="IPR006016">
    <property type="entry name" value="UspA"/>
</dbReference>
<accession>A0A0R1F0I8</accession>
<sequence length="162" mass="18121">MIAMLQEYRNILVPVDGSEEAELALAKAVEVAKRNEAHLDVLDVLATQQFEVSYSSFVDGDVIYKMSEDVKTYLDNLVTRIEKDSDFHDIDIHIRFGNPKTVIARDFPQEHKNDLIMIGATGLNAVERMLIGSVASYVNRAAITDVLVVKTDSANKLPKKKK</sequence>
<dbReference type="AlphaFoldDB" id="A0A0R1F0I8"/>
<protein>
    <submittedName>
        <fullName evidence="3">Universal stress protein UspA family protein</fullName>
    </submittedName>
</protein>
<comment type="caution">
    <text evidence="3">The sequence shown here is derived from an EMBL/GenBank/DDBJ whole genome shotgun (WGS) entry which is preliminary data.</text>
</comment>
<dbReference type="SUPFAM" id="SSF52402">
    <property type="entry name" value="Adenine nucleotide alpha hydrolases-like"/>
    <property type="match status" value="1"/>
</dbReference>
<gene>
    <name evidence="3" type="ORF">FD22_GL001803</name>
</gene>
<evidence type="ECO:0000256" key="1">
    <source>
        <dbReference type="ARBA" id="ARBA00008791"/>
    </source>
</evidence>
<dbReference type="CDD" id="cd00293">
    <property type="entry name" value="USP-like"/>
    <property type="match status" value="1"/>
</dbReference>
<dbReference type="PATRIC" id="fig|913848.6.peg.1846"/>
<dbReference type="PANTHER" id="PTHR46268">
    <property type="entry name" value="STRESS RESPONSE PROTEIN NHAX"/>
    <property type="match status" value="1"/>
</dbReference>
<dbReference type="Proteomes" id="UP000051181">
    <property type="component" value="Unassembled WGS sequence"/>
</dbReference>
<evidence type="ECO:0000259" key="2">
    <source>
        <dbReference type="Pfam" id="PF00582"/>
    </source>
</evidence>
<name>A0A0R1F0I8_9LACO</name>
<reference evidence="3 4" key="1">
    <citation type="journal article" date="2015" name="Genome Announc.">
        <title>Expanding the biotechnology potential of lactobacilli through comparative genomics of 213 strains and associated genera.</title>
        <authorList>
            <person name="Sun Z."/>
            <person name="Harris H.M."/>
            <person name="McCann A."/>
            <person name="Guo C."/>
            <person name="Argimon S."/>
            <person name="Zhang W."/>
            <person name="Yang X."/>
            <person name="Jeffery I.B."/>
            <person name="Cooney J.C."/>
            <person name="Kagawa T.F."/>
            <person name="Liu W."/>
            <person name="Song Y."/>
            <person name="Salvetti E."/>
            <person name="Wrobel A."/>
            <person name="Rasinkangas P."/>
            <person name="Parkhill J."/>
            <person name="Rea M.C."/>
            <person name="O'Sullivan O."/>
            <person name="Ritari J."/>
            <person name="Douillard F.P."/>
            <person name="Paul Ross R."/>
            <person name="Yang R."/>
            <person name="Briner A.E."/>
            <person name="Felis G.E."/>
            <person name="de Vos W.M."/>
            <person name="Barrangou R."/>
            <person name="Klaenhammer T.R."/>
            <person name="Caufield P.W."/>
            <person name="Cui Y."/>
            <person name="Zhang H."/>
            <person name="O'Toole P.W."/>
        </authorList>
    </citation>
    <scope>NUCLEOTIDE SEQUENCE [LARGE SCALE GENOMIC DNA]</scope>
    <source>
        <strain evidence="3 4">DSM 20001</strain>
    </source>
</reference>
<evidence type="ECO:0000313" key="4">
    <source>
        <dbReference type="Proteomes" id="UP000051181"/>
    </source>
</evidence>
<comment type="similarity">
    <text evidence="1">Belongs to the universal stress protein A family.</text>
</comment>
<proteinExistence type="inferred from homology"/>
<dbReference type="PANTHER" id="PTHR46268:SF6">
    <property type="entry name" value="UNIVERSAL STRESS PROTEIN UP12"/>
    <property type="match status" value="1"/>
</dbReference>
<dbReference type="eggNOG" id="COG0589">
    <property type="taxonomic scope" value="Bacteria"/>
</dbReference>
<dbReference type="PRINTS" id="PR01438">
    <property type="entry name" value="UNVRSLSTRESS"/>
</dbReference>
<evidence type="ECO:0000313" key="3">
    <source>
        <dbReference type="EMBL" id="KRK15323.1"/>
    </source>
</evidence>
<organism evidence="3 4">
    <name type="scientific">Loigolactobacillus coryniformis subsp. coryniformis KCTC 3167 = DSM 20001</name>
    <dbReference type="NCBI Taxonomy" id="913848"/>
    <lineage>
        <taxon>Bacteria</taxon>
        <taxon>Bacillati</taxon>
        <taxon>Bacillota</taxon>
        <taxon>Bacilli</taxon>
        <taxon>Lactobacillales</taxon>
        <taxon>Lactobacillaceae</taxon>
        <taxon>Loigolactobacillus</taxon>
    </lineage>
</organism>
<dbReference type="EMBL" id="AZCN01000051">
    <property type="protein sequence ID" value="KRK15323.1"/>
    <property type="molecule type" value="Genomic_DNA"/>
</dbReference>
<dbReference type="InterPro" id="IPR014729">
    <property type="entry name" value="Rossmann-like_a/b/a_fold"/>
</dbReference>
<dbReference type="Pfam" id="PF00582">
    <property type="entry name" value="Usp"/>
    <property type="match status" value="1"/>
</dbReference>
<dbReference type="Gene3D" id="3.40.50.620">
    <property type="entry name" value="HUPs"/>
    <property type="match status" value="1"/>
</dbReference>